<keyword evidence="4" id="KW-1185">Reference proteome</keyword>
<accession>A8B4B7</accession>
<dbReference type="RefSeq" id="XP_001709548.1">
    <property type="nucleotide sequence ID" value="XM_001709496.1"/>
</dbReference>
<dbReference type="HOGENOM" id="CLU_1274355_0_0_1"/>
<evidence type="ECO:0000313" key="4">
    <source>
        <dbReference type="Proteomes" id="UP000001548"/>
    </source>
</evidence>
<name>A8B4B7_GIAIC</name>
<dbReference type="AlphaFoldDB" id="A8B4B7"/>
<dbReference type="Proteomes" id="UP000001548">
    <property type="component" value="Unassembled WGS sequence"/>
</dbReference>
<dbReference type="VEuPathDB" id="GiardiaDB:GL50803_10299"/>
<keyword evidence="1" id="KW-0175">Coiled coil</keyword>
<dbReference type="GeneID" id="5702472"/>
<sequence>MGLFGKKANKKFNELDIALLKLQNECDRRNTQAEQASARASEFHKKAIQSLKDHNTDLAKMYLCLEKEAKKYSSLLSVTCVEAARQKRLLQERVSQISLVDAMKKTNELLNKMQIDGEKLKETMDEIQQHVAADKASINEIDQIISGNKDEVDNMMAELMDEITIERDINAIPSHDPVLTDTSVHHSAAIGTVRDKNEDRPDSVEIEEDREVEVCVN</sequence>
<proteinExistence type="predicted"/>
<reference evidence="3 4" key="1">
    <citation type="journal article" date="2007" name="Science">
        <title>Genomic minimalism in the early diverging intestinal parasite Giardia lamblia.</title>
        <authorList>
            <person name="Morrison H.G."/>
            <person name="McArthur A.G."/>
            <person name="Gillin F.D."/>
            <person name="Aley S.B."/>
            <person name="Adam R.D."/>
            <person name="Olsen G.J."/>
            <person name="Best A.A."/>
            <person name="Cande W.Z."/>
            <person name="Chen F."/>
            <person name="Cipriano M.J."/>
            <person name="Davids B.J."/>
            <person name="Dawson S.C."/>
            <person name="Elmendorf H.G."/>
            <person name="Hehl A.B."/>
            <person name="Holder M.E."/>
            <person name="Huse S.M."/>
            <person name="Kim U.U."/>
            <person name="Lasek-Nesselquist E."/>
            <person name="Manning G."/>
            <person name="Nigam A."/>
            <person name="Nixon J.E."/>
            <person name="Palm D."/>
            <person name="Passamaneck N.E."/>
            <person name="Prabhu A."/>
            <person name="Reich C.I."/>
            <person name="Reiner D.S."/>
            <person name="Samuelson J."/>
            <person name="Svard S.G."/>
            <person name="Sogin M.L."/>
        </authorList>
    </citation>
    <scope>NUCLEOTIDE SEQUENCE [LARGE SCALE GENOMIC DNA]</scope>
    <source>
        <strain evidence="3 4">WB C6</strain>
    </source>
</reference>
<dbReference type="KEGG" id="gla:GL50803_0010299"/>
<dbReference type="OMA" id="ECDRRNT"/>
<feature type="coiled-coil region" evidence="1">
    <location>
        <begin position="103"/>
        <end position="130"/>
    </location>
</feature>
<evidence type="ECO:0000256" key="1">
    <source>
        <dbReference type="SAM" id="Coils"/>
    </source>
</evidence>
<dbReference type="EMBL" id="AACB03000002">
    <property type="protein sequence ID" value="KAE8303650.1"/>
    <property type="molecule type" value="Genomic_DNA"/>
</dbReference>
<comment type="caution">
    <text evidence="3">The sequence shown here is derived from an EMBL/GenBank/DDBJ whole genome shotgun (WGS) entry which is preliminary data.</text>
</comment>
<protein>
    <submittedName>
        <fullName evidence="3">Uncharacterized protein</fullName>
    </submittedName>
</protein>
<feature type="region of interest" description="Disordered" evidence="2">
    <location>
        <begin position="194"/>
        <end position="217"/>
    </location>
</feature>
<organism evidence="3 4">
    <name type="scientific">Giardia intestinalis (strain ATCC 50803 / WB clone C6)</name>
    <name type="common">Giardia lamblia</name>
    <dbReference type="NCBI Taxonomy" id="184922"/>
    <lineage>
        <taxon>Eukaryota</taxon>
        <taxon>Metamonada</taxon>
        <taxon>Diplomonadida</taxon>
        <taxon>Hexamitidae</taxon>
        <taxon>Giardiinae</taxon>
        <taxon>Giardia</taxon>
    </lineage>
</organism>
<feature type="compositionally biased region" description="Basic and acidic residues" evidence="2">
    <location>
        <begin position="194"/>
        <end position="203"/>
    </location>
</feature>
<evidence type="ECO:0000313" key="3">
    <source>
        <dbReference type="EMBL" id="KAE8303650.1"/>
    </source>
</evidence>
<gene>
    <name evidence="3" type="ORF">GL50803_0010299</name>
</gene>
<evidence type="ECO:0000256" key="2">
    <source>
        <dbReference type="SAM" id="MobiDB-lite"/>
    </source>
</evidence>